<dbReference type="InterPro" id="IPR013252">
    <property type="entry name" value="Ndc80_Spc24"/>
</dbReference>
<dbReference type="GO" id="GO:0031262">
    <property type="term" value="C:Ndc80 complex"/>
    <property type="evidence" value="ECO:0007669"/>
    <property type="project" value="TreeGrafter"/>
</dbReference>
<dbReference type="Proteomes" id="UP000286134">
    <property type="component" value="Unassembled WGS sequence"/>
</dbReference>
<gene>
    <name evidence="13" type="ORF">OnM2_021047</name>
</gene>
<evidence type="ECO:0000256" key="11">
    <source>
        <dbReference type="RuleBase" id="RU368011"/>
    </source>
</evidence>
<feature type="coiled-coil region" evidence="12">
    <location>
        <begin position="96"/>
        <end position="123"/>
    </location>
</feature>
<dbReference type="SUPFAM" id="SSF143026">
    <property type="entry name" value="Kinetochore globular domain"/>
    <property type="match status" value="1"/>
</dbReference>
<comment type="function">
    <text evidence="11">Acts as a component of the essential kinetochore-associated NDC80 complex, which is required for chromosome segregation and spindle checkpoint activity.</text>
</comment>
<evidence type="ECO:0000256" key="9">
    <source>
        <dbReference type="ARBA" id="ARBA00023306"/>
    </source>
</evidence>
<evidence type="ECO:0000313" key="13">
    <source>
        <dbReference type="EMBL" id="RKF64062.1"/>
    </source>
</evidence>
<dbReference type="STRING" id="212602.A0A420I305"/>
<evidence type="ECO:0000256" key="3">
    <source>
        <dbReference type="ARBA" id="ARBA00022454"/>
    </source>
</evidence>
<dbReference type="GO" id="GO:0008017">
    <property type="term" value="F:microtubule binding"/>
    <property type="evidence" value="ECO:0007669"/>
    <property type="project" value="TreeGrafter"/>
</dbReference>
<comment type="subcellular location">
    <subcellularLocation>
        <location evidence="1">Cytoplasm</location>
        <location evidence="1">Cytoskeleton</location>
        <location evidence="1">Microtubule organizing center</location>
    </subcellularLocation>
    <subcellularLocation>
        <location evidence="11">Nucleus</location>
    </subcellularLocation>
    <subcellularLocation>
        <location evidence="11">Chromosome</location>
        <location evidence="11">Centromere</location>
        <location evidence="11">Kinetochore</location>
    </subcellularLocation>
</comment>
<comment type="similarity">
    <text evidence="2 11">Belongs to the SPC24 family.</text>
</comment>
<keyword evidence="5 11" id="KW-0498">Mitosis</keyword>
<keyword evidence="14" id="KW-1185">Reference proteome</keyword>
<comment type="subunit">
    <text evidence="11">Component of the NDC80 complex.</text>
</comment>
<proteinExistence type="inferred from homology"/>
<evidence type="ECO:0000256" key="8">
    <source>
        <dbReference type="ARBA" id="ARBA00023242"/>
    </source>
</evidence>
<organism evidence="13 14">
    <name type="scientific">Erysiphe neolycopersici</name>
    <dbReference type="NCBI Taxonomy" id="212602"/>
    <lineage>
        <taxon>Eukaryota</taxon>
        <taxon>Fungi</taxon>
        <taxon>Dikarya</taxon>
        <taxon>Ascomycota</taxon>
        <taxon>Pezizomycotina</taxon>
        <taxon>Leotiomycetes</taxon>
        <taxon>Erysiphales</taxon>
        <taxon>Erysiphaceae</taxon>
        <taxon>Erysiphe</taxon>
    </lineage>
</organism>
<keyword evidence="10 11" id="KW-0137">Centromere</keyword>
<keyword evidence="6 11" id="KW-0995">Kinetochore</keyword>
<evidence type="ECO:0000313" key="14">
    <source>
        <dbReference type="Proteomes" id="UP000286134"/>
    </source>
</evidence>
<sequence length="197" mass="22255">MILDEDPASLIQHTVENFNIQPDKLALSRINESLTTLQQARDLRIRECRSTLNKLSRTLTTLNTQYSETISSHPAAAHASKIAALDTEKFRVAKASNDIEMECERLSSQLTDLQSRLNDLDLQGLDGGESVRKGLVYDEITLKLKVYRGLGIEITKDTESGPFKAIIRNESKGDVIILNLDNKFSRFFYANLIWQNL</sequence>
<evidence type="ECO:0000256" key="10">
    <source>
        <dbReference type="ARBA" id="ARBA00023328"/>
    </source>
</evidence>
<dbReference type="GO" id="GO:0051301">
    <property type="term" value="P:cell division"/>
    <property type="evidence" value="ECO:0007669"/>
    <property type="project" value="UniProtKB-UniRule"/>
</dbReference>
<dbReference type="PANTHER" id="PTHR22142">
    <property type="match status" value="1"/>
</dbReference>
<keyword evidence="8 11" id="KW-0539">Nucleus</keyword>
<dbReference type="GO" id="GO:0007059">
    <property type="term" value="P:chromosome segregation"/>
    <property type="evidence" value="ECO:0007669"/>
    <property type="project" value="TreeGrafter"/>
</dbReference>
<evidence type="ECO:0000256" key="1">
    <source>
        <dbReference type="ARBA" id="ARBA00004267"/>
    </source>
</evidence>
<dbReference type="AlphaFoldDB" id="A0A420I305"/>
<dbReference type="CDD" id="cd11565">
    <property type="entry name" value="RWD_Spc24"/>
    <property type="match status" value="1"/>
</dbReference>
<accession>A0A420I305</accession>
<keyword evidence="9 11" id="KW-0131">Cell cycle</keyword>
<dbReference type="OrthoDB" id="3344830at2759"/>
<comment type="caution">
    <text evidence="13">The sequence shown here is derived from an EMBL/GenBank/DDBJ whole genome shotgun (WGS) entry which is preliminary data.</text>
</comment>
<evidence type="ECO:0000256" key="2">
    <source>
        <dbReference type="ARBA" id="ARBA00007804"/>
    </source>
</evidence>
<protein>
    <recommendedName>
        <fullName evidence="11">Kinetochore protein Spc24</fullName>
    </recommendedName>
</protein>
<dbReference type="Pfam" id="PF08286">
    <property type="entry name" value="Spc24"/>
    <property type="match status" value="1"/>
</dbReference>
<evidence type="ECO:0000256" key="5">
    <source>
        <dbReference type="ARBA" id="ARBA00022776"/>
    </source>
</evidence>
<keyword evidence="7 12" id="KW-0175">Coiled coil</keyword>
<evidence type="ECO:0000256" key="6">
    <source>
        <dbReference type="ARBA" id="ARBA00022838"/>
    </source>
</evidence>
<dbReference type="Gene3D" id="3.30.160.430">
    <property type="match status" value="1"/>
</dbReference>
<dbReference type="GO" id="GO:0005815">
    <property type="term" value="C:microtubule organizing center"/>
    <property type="evidence" value="ECO:0007669"/>
    <property type="project" value="UniProtKB-SubCell"/>
</dbReference>
<dbReference type="GO" id="GO:0005634">
    <property type="term" value="C:nucleus"/>
    <property type="evidence" value="ECO:0007669"/>
    <property type="project" value="UniProtKB-SubCell"/>
</dbReference>
<evidence type="ECO:0000256" key="12">
    <source>
        <dbReference type="SAM" id="Coils"/>
    </source>
</evidence>
<evidence type="ECO:0000256" key="4">
    <source>
        <dbReference type="ARBA" id="ARBA00022618"/>
    </source>
</evidence>
<dbReference type="InterPro" id="IPR038066">
    <property type="entry name" value="Spc24_Fungi_globular_sf"/>
</dbReference>
<dbReference type="PANTHER" id="PTHR22142:SF2">
    <property type="entry name" value="KINETOCHORE PROTEIN SPC24"/>
    <property type="match status" value="1"/>
</dbReference>
<keyword evidence="3 11" id="KW-0158">Chromosome</keyword>
<evidence type="ECO:0000256" key="7">
    <source>
        <dbReference type="ARBA" id="ARBA00023054"/>
    </source>
</evidence>
<dbReference type="EMBL" id="MCFK01002161">
    <property type="protein sequence ID" value="RKF64062.1"/>
    <property type="molecule type" value="Genomic_DNA"/>
</dbReference>
<reference evidence="13 14" key="1">
    <citation type="journal article" date="2018" name="BMC Genomics">
        <title>Comparative genome analyses reveal sequence features reflecting distinct modes of host-adaptation between dicot and monocot powdery mildew.</title>
        <authorList>
            <person name="Wu Y."/>
            <person name="Ma X."/>
            <person name="Pan Z."/>
            <person name="Kale S.D."/>
            <person name="Song Y."/>
            <person name="King H."/>
            <person name="Zhang Q."/>
            <person name="Presley C."/>
            <person name="Deng X."/>
            <person name="Wei C.I."/>
            <person name="Xiao S."/>
        </authorList>
    </citation>
    <scope>NUCLEOTIDE SEQUENCE [LARGE SCALE GENOMIC DNA]</scope>
    <source>
        <strain evidence="13">UMSG2</strain>
    </source>
</reference>
<keyword evidence="4 11" id="KW-0132">Cell division</keyword>
<name>A0A420I305_9PEZI</name>